<evidence type="ECO:0000313" key="1">
    <source>
        <dbReference type="EMBL" id="HEW53460.1"/>
    </source>
</evidence>
<organism evidence="1">
    <name type="scientific">Ignisphaera aggregans</name>
    <dbReference type="NCBI Taxonomy" id="334771"/>
    <lineage>
        <taxon>Archaea</taxon>
        <taxon>Thermoproteota</taxon>
        <taxon>Thermoprotei</taxon>
        <taxon>Desulfurococcales</taxon>
        <taxon>Desulfurococcaceae</taxon>
        <taxon>Ignisphaera</taxon>
    </lineage>
</organism>
<sequence>MARYNLIITANNMTLKIGQQTLSYVEYVRIKIYGFKPSADQQGVLRLGNSWVARPSQDVASFTFVNVGLTLSGTAERVEIYKRDLVDGGTGYDPYIMLLNTDGGQGLAGILFTTIDRTYGSSSSINEGSDSLLDYSVKPIALAYKGYNISNTNHSAVVIAINYRFHDNEGSDAGGTTVDKPIMFVGLVDESGRIYSYRSFTFRELTRYEDTYPPTAQAQSSLVFIPLPPPEVGKKTFYLFVAFQDPYSYSGFLDDLDFTLFIESLSLIPID</sequence>
<reference evidence="1" key="1">
    <citation type="journal article" date="2020" name="mSystems">
        <title>Genome- and Community-Level Interaction Insights into Carbon Utilization and Element Cycling Functions of Hydrothermarchaeota in Hydrothermal Sediment.</title>
        <authorList>
            <person name="Zhou Z."/>
            <person name="Liu Y."/>
            <person name="Xu W."/>
            <person name="Pan J."/>
            <person name="Luo Z.H."/>
            <person name="Li M."/>
        </authorList>
    </citation>
    <scope>NUCLEOTIDE SEQUENCE [LARGE SCALE GENOMIC DNA]</scope>
    <source>
        <strain evidence="1">SpSt-16</strain>
    </source>
</reference>
<protein>
    <submittedName>
        <fullName evidence="1">Uncharacterized protein</fullName>
    </submittedName>
</protein>
<comment type="caution">
    <text evidence="1">The sequence shown here is derived from an EMBL/GenBank/DDBJ whole genome shotgun (WGS) entry which is preliminary data.</text>
</comment>
<proteinExistence type="predicted"/>
<gene>
    <name evidence="1" type="ORF">ENO77_04810</name>
</gene>
<dbReference type="EMBL" id="DSGT01000012">
    <property type="protein sequence ID" value="HEW53460.1"/>
    <property type="molecule type" value="Genomic_DNA"/>
</dbReference>
<accession>A0A7C2VM51</accession>
<dbReference type="AlphaFoldDB" id="A0A7C2VM51"/>
<name>A0A7C2VM51_9CREN</name>